<proteinExistence type="predicted"/>
<dbReference type="OrthoDB" id="9808602at2"/>
<dbReference type="STRING" id="1823756.A4H34_06465"/>
<name>A0A179B511_9ACTO</name>
<evidence type="ECO:0000256" key="1">
    <source>
        <dbReference type="ARBA" id="ARBA00022676"/>
    </source>
</evidence>
<dbReference type="PANTHER" id="PTHR45947:SF3">
    <property type="entry name" value="SULFOQUINOVOSYL TRANSFERASE SQD2"/>
    <property type="match status" value="1"/>
</dbReference>
<dbReference type="Gene3D" id="3.40.50.2000">
    <property type="entry name" value="Glycogen Phosphorylase B"/>
    <property type="match status" value="2"/>
</dbReference>
<keyword evidence="2 5" id="KW-0808">Transferase</keyword>
<dbReference type="Pfam" id="PF13439">
    <property type="entry name" value="Glyco_transf_4"/>
    <property type="match status" value="1"/>
</dbReference>
<evidence type="ECO:0000259" key="4">
    <source>
        <dbReference type="Pfam" id="PF13439"/>
    </source>
</evidence>
<dbReference type="GO" id="GO:1901137">
    <property type="term" value="P:carbohydrate derivative biosynthetic process"/>
    <property type="evidence" value="ECO:0007669"/>
    <property type="project" value="UniProtKB-ARBA"/>
</dbReference>
<dbReference type="EMBL" id="LVZK01000001">
    <property type="protein sequence ID" value="OAP86747.1"/>
    <property type="molecule type" value="Genomic_DNA"/>
</dbReference>
<protein>
    <submittedName>
        <fullName evidence="5">Alpha-(1-2)-phosphatidylinositol mannosyltransferase</fullName>
    </submittedName>
</protein>
<gene>
    <name evidence="5" type="ORF">A4H34_06465</name>
</gene>
<feature type="domain" description="Glycosyltransferase subfamily 4-like N-terminal" evidence="4">
    <location>
        <begin position="16"/>
        <end position="171"/>
    </location>
</feature>
<accession>A0A179B511</accession>
<organism evidence="5 6">
    <name type="scientific">Peptidiphaga gingivicola</name>
    <dbReference type="NCBI Taxonomy" id="2741497"/>
    <lineage>
        <taxon>Bacteria</taxon>
        <taxon>Bacillati</taxon>
        <taxon>Actinomycetota</taxon>
        <taxon>Actinomycetes</taxon>
        <taxon>Actinomycetales</taxon>
        <taxon>Actinomycetaceae</taxon>
        <taxon>Peptidiphaga</taxon>
    </lineage>
</organism>
<keyword evidence="6" id="KW-1185">Reference proteome</keyword>
<evidence type="ECO:0000313" key="5">
    <source>
        <dbReference type="EMBL" id="OAP86747.1"/>
    </source>
</evidence>
<dbReference type="InterPro" id="IPR050194">
    <property type="entry name" value="Glycosyltransferase_grp1"/>
</dbReference>
<evidence type="ECO:0000259" key="3">
    <source>
        <dbReference type="Pfam" id="PF00534"/>
    </source>
</evidence>
<dbReference type="SUPFAM" id="SSF53756">
    <property type="entry name" value="UDP-Glycosyltransferase/glycogen phosphorylase"/>
    <property type="match status" value="1"/>
</dbReference>
<evidence type="ECO:0000313" key="6">
    <source>
        <dbReference type="Proteomes" id="UP000078368"/>
    </source>
</evidence>
<dbReference type="InterPro" id="IPR028098">
    <property type="entry name" value="Glyco_trans_4-like_N"/>
</dbReference>
<dbReference type="FunFam" id="3.40.50.2000:FF:000069">
    <property type="entry name" value="Alpha-(1-6)-phosphatidylinositol monomannoside mannosyltransferase"/>
    <property type="match status" value="1"/>
</dbReference>
<dbReference type="Pfam" id="PF00534">
    <property type="entry name" value="Glycos_transf_1"/>
    <property type="match status" value="1"/>
</dbReference>
<dbReference type="GO" id="GO:0016758">
    <property type="term" value="F:hexosyltransferase activity"/>
    <property type="evidence" value="ECO:0007669"/>
    <property type="project" value="TreeGrafter"/>
</dbReference>
<dbReference type="RefSeq" id="WP_064231429.1">
    <property type="nucleotide sequence ID" value="NZ_LVZK01000001.1"/>
</dbReference>
<dbReference type="AlphaFoldDB" id="A0A179B511"/>
<feature type="domain" description="Glycosyl transferase family 1" evidence="3">
    <location>
        <begin position="182"/>
        <end position="352"/>
    </location>
</feature>
<keyword evidence="1 5" id="KW-0328">Glycosyltransferase</keyword>
<dbReference type="InterPro" id="IPR001296">
    <property type="entry name" value="Glyco_trans_1"/>
</dbReference>
<comment type="caution">
    <text evidence="5">The sequence shown here is derived from an EMBL/GenBank/DDBJ whole genome shotgun (WGS) entry which is preliminary data.</text>
</comment>
<evidence type="ECO:0000256" key="2">
    <source>
        <dbReference type="ARBA" id="ARBA00022679"/>
    </source>
</evidence>
<reference evidence="5 6" key="1">
    <citation type="submission" date="2016-04" db="EMBL/GenBank/DDBJ databases">
        <title>Peptidophaga gingivicola gen. nov., sp. nov., isolated from human subgingival plaque.</title>
        <authorList>
            <person name="Beall C.J."/>
            <person name="Mokrzan E.M."/>
            <person name="Griffen A.L."/>
            <person name="Leys E.J."/>
        </authorList>
    </citation>
    <scope>NUCLEOTIDE SEQUENCE [LARGE SCALE GENOMIC DNA]</scope>
    <source>
        <strain evidence="5 6">BA112</strain>
    </source>
</reference>
<dbReference type="PANTHER" id="PTHR45947">
    <property type="entry name" value="SULFOQUINOVOSYL TRANSFERASE SQD2"/>
    <property type="match status" value="1"/>
</dbReference>
<sequence length="386" mass="41939">MRRTLLVTNDFPPRKGGIQTYLEGFARELDPDSLVVYCSSPPDGGADEYDAAQPWTTIRYPGTVMLPIPSVRREMQRIIREQSIEAVWFGASTPLGLMAKAAKAAGAGKVISTTHGHEVGWARVPAGRLALRKIFHDADVVTYLTKATLRRLRPLIGNTRIMRLPGGISPEDFAFSASWRHKLRARYGIGDEPTVVCISRLVERKGQDTLIRVWPRVLASSPRAKLVIVGKGPYQGGLRKMAQESPAAASIVFTGEVPFEELAAHYSLGDVFAMPCRTRAAGMDLEGLGIVYLEAYAAGLPVVAGDSGGAPEAVINGKTGVVCSGHHPAAVASALAYMLDNPSRAKEMGRSGLAWVDEEWRWSTLAAPLREELLTEPQKQALRPNY</sequence>
<dbReference type="Proteomes" id="UP000078368">
    <property type="component" value="Unassembled WGS sequence"/>
</dbReference>
<dbReference type="CDD" id="cd03801">
    <property type="entry name" value="GT4_PimA-like"/>
    <property type="match status" value="1"/>
</dbReference>